<dbReference type="RefSeq" id="WP_012256850.1">
    <property type="nucleotide sequence ID" value="NC_010175.1"/>
</dbReference>
<evidence type="ECO:0000313" key="2">
    <source>
        <dbReference type="EMBL" id="ABY34194.1"/>
    </source>
</evidence>
<dbReference type="PATRIC" id="fig|324602.8.peg.1098"/>
<dbReference type="EMBL" id="CP000909">
    <property type="protein sequence ID" value="ABY34194.1"/>
    <property type="molecule type" value="Genomic_DNA"/>
</dbReference>
<dbReference type="InParanoid" id="A9WHS6"/>
<keyword evidence="1" id="KW-1133">Transmembrane helix</keyword>
<name>A9WHS6_CHLAA</name>
<keyword evidence="1" id="KW-0472">Membrane</keyword>
<reference evidence="3" key="1">
    <citation type="journal article" date="2011" name="BMC Genomics">
        <title>Complete genome sequence of the filamentous anoxygenic phototrophic bacterium Chloroflexus aurantiacus.</title>
        <authorList>
            <person name="Tang K.H."/>
            <person name="Barry K."/>
            <person name="Chertkov O."/>
            <person name="Dalin E."/>
            <person name="Han C.S."/>
            <person name="Hauser L.J."/>
            <person name="Honchak B.M."/>
            <person name="Karbach L.E."/>
            <person name="Land M.L."/>
            <person name="Lapidus A."/>
            <person name="Larimer F.W."/>
            <person name="Mikhailova N."/>
            <person name="Pitluck S."/>
            <person name="Pierson B.K."/>
            <person name="Blankenship R.E."/>
        </authorList>
    </citation>
    <scope>NUCLEOTIDE SEQUENCE [LARGE SCALE GENOMIC DNA]</scope>
    <source>
        <strain evidence="3">ATCC 29366 / DSM 635 / J-10-fl</strain>
    </source>
</reference>
<proteinExistence type="predicted"/>
<dbReference type="EnsemblBacteria" id="ABY34194">
    <property type="protein sequence ID" value="ABY34194"/>
    <property type="gene ID" value="Caur_0962"/>
</dbReference>
<keyword evidence="3" id="KW-1185">Reference proteome</keyword>
<dbReference type="HOGENOM" id="CLU_2092428_0_0_0"/>
<accession>A9WHS6</accession>
<organism evidence="2 3">
    <name type="scientific">Chloroflexus aurantiacus (strain ATCC 29366 / DSM 635 / J-10-fl)</name>
    <dbReference type="NCBI Taxonomy" id="324602"/>
    <lineage>
        <taxon>Bacteria</taxon>
        <taxon>Bacillati</taxon>
        <taxon>Chloroflexota</taxon>
        <taxon>Chloroflexia</taxon>
        <taxon>Chloroflexales</taxon>
        <taxon>Chloroflexineae</taxon>
        <taxon>Chloroflexaceae</taxon>
        <taxon>Chloroflexus</taxon>
    </lineage>
</organism>
<keyword evidence="1" id="KW-0812">Transmembrane</keyword>
<evidence type="ECO:0000256" key="1">
    <source>
        <dbReference type="SAM" id="Phobius"/>
    </source>
</evidence>
<protein>
    <submittedName>
        <fullName evidence="2">Uncharacterized protein</fullName>
    </submittedName>
</protein>
<dbReference type="KEGG" id="cau:Caur_0962"/>
<evidence type="ECO:0000313" key="3">
    <source>
        <dbReference type="Proteomes" id="UP000002008"/>
    </source>
</evidence>
<dbReference type="eggNOG" id="ENOG5032KCX">
    <property type="taxonomic scope" value="Bacteria"/>
</dbReference>
<sequence>MPAFRIDWRWIALFAIIIILANTRSLPWPITALALAFPAGWLLYQAAQTFGISLPGLRQSNTRVTYWRGRRIETTGPSRRRPLWDRHNLASGLLYGIAGLALALAALAVVARNLGV</sequence>
<dbReference type="Proteomes" id="UP000002008">
    <property type="component" value="Chromosome"/>
</dbReference>
<gene>
    <name evidence="2" type="ordered locus">Caur_0962</name>
</gene>
<feature type="transmembrane region" description="Helical" evidence="1">
    <location>
        <begin position="89"/>
        <end position="111"/>
    </location>
</feature>
<dbReference type="AlphaFoldDB" id="A9WHS6"/>